<comment type="caution">
    <text evidence="1">The sequence shown here is derived from an EMBL/GenBank/DDBJ whole genome shotgun (WGS) entry which is preliminary data.</text>
</comment>
<sequence>MHSEQWPRFAGVSRCCIMAPRHAMMRCTSFHYAACRATFNLARRERARCFVASITSAGGSGDAHGAVHTRRAGHLDARCCCFIHITFHQAQ</sequence>
<dbReference type="Proteomes" id="UP000299102">
    <property type="component" value="Unassembled WGS sequence"/>
</dbReference>
<evidence type="ECO:0000313" key="1">
    <source>
        <dbReference type="EMBL" id="GBP33427.1"/>
    </source>
</evidence>
<name>A0A4C1V586_EUMVA</name>
<proteinExistence type="predicted"/>
<gene>
    <name evidence="1" type="ORF">EVAR_6775_1</name>
</gene>
<evidence type="ECO:0000313" key="2">
    <source>
        <dbReference type="Proteomes" id="UP000299102"/>
    </source>
</evidence>
<keyword evidence="2" id="KW-1185">Reference proteome</keyword>
<protein>
    <submittedName>
        <fullName evidence="1">Uncharacterized protein</fullName>
    </submittedName>
</protein>
<accession>A0A4C1V586</accession>
<dbReference type="EMBL" id="BGZK01000273">
    <property type="protein sequence ID" value="GBP33427.1"/>
    <property type="molecule type" value="Genomic_DNA"/>
</dbReference>
<organism evidence="1 2">
    <name type="scientific">Eumeta variegata</name>
    <name type="common">Bagworm moth</name>
    <name type="synonym">Eumeta japonica</name>
    <dbReference type="NCBI Taxonomy" id="151549"/>
    <lineage>
        <taxon>Eukaryota</taxon>
        <taxon>Metazoa</taxon>
        <taxon>Ecdysozoa</taxon>
        <taxon>Arthropoda</taxon>
        <taxon>Hexapoda</taxon>
        <taxon>Insecta</taxon>
        <taxon>Pterygota</taxon>
        <taxon>Neoptera</taxon>
        <taxon>Endopterygota</taxon>
        <taxon>Lepidoptera</taxon>
        <taxon>Glossata</taxon>
        <taxon>Ditrysia</taxon>
        <taxon>Tineoidea</taxon>
        <taxon>Psychidae</taxon>
        <taxon>Oiketicinae</taxon>
        <taxon>Eumeta</taxon>
    </lineage>
</organism>
<dbReference type="AlphaFoldDB" id="A0A4C1V586"/>
<reference evidence="1 2" key="1">
    <citation type="journal article" date="2019" name="Commun. Biol.">
        <title>The bagworm genome reveals a unique fibroin gene that provides high tensile strength.</title>
        <authorList>
            <person name="Kono N."/>
            <person name="Nakamura H."/>
            <person name="Ohtoshi R."/>
            <person name="Tomita M."/>
            <person name="Numata K."/>
            <person name="Arakawa K."/>
        </authorList>
    </citation>
    <scope>NUCLEOTIDE SEQUENCE [LARGE SCALE GENOMIC DNA]</scope>
</reference>